<evidence type="ECO:0000313" key="2">
    <source>
        <dbReference type="Proteomes" id="UP000612349"/>
    </source>
</evidence>
<comment type="caution">
    <text evidence="1">The sequence shown here is derived from an EMBL/GenBank/DDBJ whole genome shotgun (WGS) entry which is preliminary data.</text>
</comment>
<dbReference type="EMBL" id="BMIP01000013">
    <property type="protein sequence ID" value="GGD83295.1"/>
    <property type="molecule type" value="Genomic_DNA"/>
</dbReference>
<reference evidence="1" key="1">
    <citation type="journal article" date="2014" name="Int. J. Syst. Evol. Microbiol.">
        <title>Complete genome sequence of Corynebacterium casei LMG S-19264T (=DSM 44701T), isolated from a smear-ripened cheese.</title>
        <authorList>
            <consortium name="US DOE Joint Genome Institute (JGI-PGF)"/>
            <person name="Walter F."/>
            <person name="Albersmeier A."/>
            <person name="Kalinowski J."/>
            <person name="Ruckert C."/>
        </authorList>
    </citation>
    <scope>NUCLEOTIDE SEQUENCE</scope>
    <source>
        <strain evidence="1">CGMCC 1.15360</strain>
    </source>
</reference>
<proteinExistence type="predicted"/>
<keyword evidence="2" id="KW-1185">Reference proteome</keyword>
<protein>
    <submittedName>
        <fullName evidence="1">Uncharacterized protein</fullName>
    </submittedName>
</protein>
<accession>A0A917DYC9</accession>
<name>A0A917DYC9_9SPHN</name>
<organism evidence="1 2">
    <name type="scientific">Croceicoccus mobilis</name>
    <dbReference type="NCBI Taxonomy" id="1703339"/>
    <lineage>
        <taxon>Bacteria</taxon>
        <taxon>Pseudomonadati</taxon>
        <taxon>Pseudomonadota</taxon>
        <taxon>Alphaproteobacteria</taxon>
        <taxon>Sphingomonadales</taxon>
        <taxon>Erythrobacteraceae</taxon>
        <taxon>Croceicoccus</taxon>
    </lineage>
</organism>
<dbReference type="AlphaFoldDB" id="A0A917DYC9"/>
<sequence>MVAKGREYVGSGGEEPDLSLAFKRIGDGCCPVGMAAPLVMDENADWASAP</sequence>
<dbReference type="Proteomes" id="UP000612349">
    <property type="component" value="Unassembled WGS sequence"/>
</dbReference>
<gene>
    <name evidence="1" type="ORF">GCM10010990_36730</name>
</gene>
<dbReference type="RefSeq" id="WP_229665574.1">
    <property type="nucleotide sequence ID" value="NZ_BMIP01000013.1"/>
</dbReference>
<evidence type="ECO:0000313" key="1">
    <source>
        <dbReference type="EMBL" id="GGD83295.1"/>
    </source>
</evidence>
<reference evidence="1" key="2">
    <citation type="submission" date="2020-09" db="EMBL/GenBank/DDBJ databases">
        <authorList>
            <person name="Sun Q."/>
            <person name="Zhou Y."/>
        </authorList>
    </citation>
    <scope>NUCLEOTIDE SEQUENCE</scope>
    <source>
        <strain evidence="1">CGMCC 1.15360</strain>
    </source>
</reference>